<keyword evidence="4" id="KW-0862">Zinc</keyword>
<dbReference type="GO" id="GO:0008270">
    <property type="term" value="F:zinc ion binding"/>
    <property type="evidence" value="ECO:0007669"/>
    <property type="project" value="UniProtKB-KW"/>
</dbReference>
<evidence type="ECO:0000256" key="1">
    <source>
        <dbReference type="ARBA" id="ARBA00022723"/>
    </source>
</evidence>
<keyword evidence="3 5" id="KW-0863">Zinc-finger</keyword>
<keyword evidence="1" id="KW-0479">Metal-binding</keyword>
<organism evidence="8 9">
    <name type="scientific">Halocaridina rubra</name>
    <name type="common">Hawaiian red shrimp</name>
    <dbReference type="NCBI Taxonomy" id="373956"/>
    <lineage>
        <taxon>Eukaryota</taxon>
        <taxon>Metazoa</taxon>
        <taxon>Ecdysozoa</taxon>
        <taxon>Arthropoda</taxon>
        <taxon>Crustacea</taxon>
        <taxon>Multicrustacea</taxon>
        <taxon>Malacostraca</taxon>
        <taxon>Eumalacostraca</taxon>
        <taxon>Eucarida</taxon>
        <taxon>Decapoda</taxon>
        <taxon>Pleocyemata</taxon>
        <taxon>Caridea</taxon>
        <taxon>Atyoidea</taxon>
        <taxon>Atyidae</taxon>
        <taxon>Halocaridina</taxon>
    </lineage>
</organism>
<feature type="domain" description="C2H2-type" evidence="7">
    <location>
        <begin position="304"/>
        <end position="331"/>
    </location>
</feature>
<dbReference type="GO" id="GO:0005634">
    <property type="term" value="C:nucleus"/>
    <property type="evidence" value="ECO:0007669"/>
    <property type="project" value="TreeGrafter"/>
</dbReference>
<dbReference type="Pfam" id="PF00096">
    <property type="entry name" value="zf-C2H2"/>
    <property type="match status" value="2"/>
</dbReference>
<keyword evidence="9" id="KW-1185">Reference proteome</keyword>
<evidence type="ECO:0000313" key="9">
    <source>
        <dbReference type="Proteomes" id="UP001381693"/>
    </source>
</evidence>
<gene>
    <name evidence="8" type="ORF">SK128_004436</name>
</gene>
<reference evidence="8 9" key="1">
    <citation type="submission" date="2023-11" db="EMBL/GenBank/DDBJ databases">
        <title>Halocaridina rubra genome assembly.</title>
        <authorList>
            <person name="Smith C."/>
        </authorList>
    </citation>
    <scope>NUCLEOTIDE SEQUENCE [LARGE SCALE GENOMIC DNA]</scope>
    <source>
        <strain evidence="8">EP-1</strain>
        <tissue evidence="8">Whole</tissue>
    </source>
</reference>
<accession>A0AAN9A5B9</accession>
<evidence type="ECO:0000256" key="3">
    <source>
        <dbReference type="ARBA" id="ARBA00022771"/>
    </source>
</evidence>
<dbReference type="PROSITE" id="PS50157">
    <property type="entry name" value="ZINC_FINGER_C2H2_2"/>
    <property type="match status" value="2"/>
</dbReference>
<evidence type="ECO:0000313" key="8">
    <source>
        <dbReference type="EMBL" id="KAK7072925.1"/>
    </source>
</evidence>
<dbReference type="InterPro" id="IPR050688">
    <property type="entry name" value="Zinc_finger/UBP_domain"/>
</dbReference>
<proteinExistence type="predicted"/>
<dbReference type="InterPro" id="IPR013087">
    <property type="entry name" value="Znf_C2H2_type"/>
</dbReference>
<feature type="domain" description="C2H2-type" evidence="7">
    <location>
        <begin position="93"/>
        <end position="120"/>
    </location>
</feature>
<evidence type="ECO:0000256" key="5">
    <source>
        <dbReference type="PROSITE-ProRule" id="PRU00042"/>
    </source>
</evidence>
<evidence type="ECO:0000256" key="4">
    <source>
        <dbReference type="ARBA" id="ARBA00022833"/>
    </source>
</evidence>
<evidence type="ECO:0000256" key="6">
    <source>
        <dbReference type="SAM" id="MobiDB-lite"/>
    </source>
</evidence>
<feature type="compositionally biased region" description="Basic and acidic residues" evidence="6">
    <location>
        <begin position="1"/>
        <end position="17"/>
    </location>
</feature>
<dbReference type="PROSITE" id="PS00028">
    <property type="entry name" value="ZINC_FINGER_C2H2_1"/>
    <property type="match status" value="2"/>
</dbReference>
<sequence length="364" mass="40627">MTQTREKATSEHGESEPSKLTAEAIYGFSRVSEDNSNASQDFSAIAEDQIPSRHQSQPLNVDLANNTLGADYSTAEQQQWKQLLGCDAGSNRYACEWCGRTFDRVSNLKRHMLLHSGIKPFKCLYCSYRATQKANVVQHVASRHRNEMRALLNNNINEQRQSSASSRPHHAKHYTGCANSTWKSSKATGETTALKYTSLFHSTTSKAATFTSYQTSSTSSMRRMRRPSGDRLSIYQSHQDALKTISSKDTNSVKQQEEITEDVAVTGSEQTGDLLIGENESNAMQSVCMAESQISLTTGSLGSLQCPWCQKVLSKPSNLKVHIRRHTGEKPYHCLFCPYSAAQKVQVVNHMNARHHQNPSNVFQ</sequence>
<dbReference type="PANTHER" id="PTHR24403:SF109">
    <property type="entry name" value="ZINC FINGER PROTEIN 845-LIKE"/>
    <property type="match status" value="1"/>
</dbReference>
<dbReference type="PANTHER" id="PTHR24403">
    <property type="entry name" value="ZINC FINGER PROTEIN"/>
    <property type="match status" value="1"/>
</dbReference>
<dbReference type="EMBL" id="JAXCGZ010013302">
    <property type="protein sequence ID" value="KAK7072925.1"/>
    <property type="molecule type" value="Genomic_DNA"/>
</dbReference>
<dbReference type="InterPro" id="IPR036236">
    <property type="entry name" value="Znf_C2H2_sf"/>
</dbReference>
<dbReference type="AlphaFoldDB" id="A0AAN9A5B9"/>
<dbReference type="FunFam" id="3.30.160.60:FF:000100">
    <property type="entry name" value="Zinc finger 45-like"/>
    <property type="match status" value="1"/>
</dbReference>
<feature type="region of interest" description="Disordered" evidence="6">
    <location>
        <begin position="1"/>
        <end position="20"/>
    </location>
</feature>
<protein>
    <recommendedName>
        <fullName evidence="7">C2H2-type domain-containing protein</fullName>
    </recommendedName>
</protein>
<dbReference type="Gene3D" id="3.30.160.60">
    <property type="entry name" value="Classic Zinc Finger"/>
    <property type="match status" value="4"/>
</dbReference>
<keyword evidence="2" id="KW-0677">Repeat</keyword>
<dbReference type="GO" id="GO:0045944">
    <property type="term" value="P:positive regulation of transcription by RNA polymerase II"/>
    <property type="evidence" value="ECO:0007669"/>
    <property type="project" value="TreeGrafter"/>
</dbReference>
<evidence type="ECO:0000256" key="2">
    <source>
        <dbReference type="ARBA" id="ARBA00022737"/>
    </source>
</evidence>
<comment type="caution">
    <text evidence="8">The sequence shown here is derived from an EMBL/GenBank/DDBJ whole genome shotgun (WGS) entry which is preliminary data.</text>
</comment>
<name>A0AAN9A5B9_HALRR</name>
<evidence type="ECO:0000259" key="7">
    <source>
        <dbReference type="PROSITE" id="PS50157"/>
    </source>
</evidence>
<dbReference type="SMART" id="SM00355">
    <property type="entry name" value="ZnF_C2H2"/>
    <property type="match status" value="4"/>
</dbReference>
<dbReference type="SUPFAM" id="SSF57667">
    <property type="entry name" value="beta-beta-alpha zinc fingers"/>
    <property type="match status" value="2"/>
</dbReference>
<dbReference type="Proteomes" id="UP001381693">
    <property type="component" value="Unassembled WGS sequence"/>
</dbReference>